<dbReference type="Gene3D" id="3.40.50.410">
    <property type="entry name" value="von Willebrand factor, type A domain"/>
    <property type="match status" value="1"/>
</dbReference>
<sequence length="621" mass="69991">MDRNKLVYPFTAIVRQEDMKKALILNIINPKLNGVLISGEKGTGKSTIVRGLSNISKSKDVIELPLNITEDRLIGSIDLKKAIVYGEKGFEKGILYRANNQILYIDEVNLLSEHIVNILLEVMSREVNVVEREGISYSHPTKFILIGSMNPEEGILRPQLLDKFGLYVEVKGVTNIENRMEIIKRRMDYENNPREFSLRWKEENNRIEEKIDSAKKIIQDIKIDNGNLSFAVSLAEEGNCAGHRGEIVLIETSKAIAALNQRKFITKKDIEEAASFALPHRLKEAMILETEAEPLDDSKIEDRKNDISSDDKSNETNSMNSNQEIQLEREGDLENEEMKESIEDIVGTNKPLSINIEFKDKVSNEGSGKRSKVKTNTHKGRYIKYRFPKEKVKDIAFDATLRASASKQKNRDKNGLAICIKEEDLREKVREKQTGATILFAVDASGSMGARRRMGAVKGAVLSLLNDAYQKRDNIGIVVFRKDKAEVMLNITRSVDLAEKCLRNLPTGGKTPLAAGLYISYQILKTDKIKNPDSLQYLVVVSDGKANVPLKTNNPLQDAFELGEKIRNEGIKTMVIDTEDNYIEYGFAKDLAEKMDSDYIKITQISKTDVETSVKSLLNIN</sequence>
<feature type="compositionally biased region" description="Basic and acidic residues" evidence="2">
    <location>
        <begin position="326"/>
        <end position="339"/>
    </location>
</feature>
<dbReference type="InterPro" id="IPR036465">
    <property type="entry name" value="vWFA_dom_sf"/>
</dbReference>
<evidence type="ECO:0000256" key="2">
    <source>
        <dbReference type="SAM" id="MobiDB-lite"/>
    </source>
</evidence>
<comment type="caution">
    <text evidence="4">The sequence shown here is derived from an EMBL/GenBank/DDBJ whole genome shotgun (WGS) entry which is preliminary data.</text>
</comment>
<dbReference type="AlphaFoldDB" id="A0A926ESJ4"/>
<dbReference type="InterPro" id="IPR041628">
    <property type="entry name" value="ChlI/MoxR_AAA_lid"/>
</dbReference>
<dbReference type="SUPFAM" id="SSF52540">
    <property type="entry name" value="P-loop containing nucleoside triphosphate hydrolases"/>
    <property type="match status" value="1"/>
</dbReference>
<dbReference type="GO" id="GO:0016887">
    <property type="term" value="F:ATP hydrolysis activity"/>
    <property type="evidence" value="ECO:0007669"/>
    <property type="project" value="InterPro"/>
</dbReference>
<dbReference type="Pfam" id="PF13519">
    <property type="entry name" value="VWA_2"/>
    <property type="match status" value="1"/>
</dbReference>
<accession>A0A926ESJ4</accession>
<name>A0A926ESJ4_9FIRM</name>
<feature type="compositionally biased region" description="Polar residues" evidence="2">
    <location>
        <begin position="315"/>
        <end position="325"/>
    </location>
</feature>
<dbReference type="PANTHER" id="PTHR35023:SF1">
    <property type="entry name" value="MG-PROTOPORPHYRIN IX CHELATASE"/>
    <property type="match status" value="1"/>
</dbReference>
<organism evidence="4 5">
    <name type="scientific">Paratissierella segnis</name>
    <dbReference type="NCBI Taxonomy" id="2763679"/>
    <lineage>
        <taxon>Bacteria</taxon>
        <taxon>Bacillati</taxon>
        <taxon>Bacillota</taxon>
        <taxon>Tissierellia</taxon>
        <taxon>Tissierellales</taxon>
        <taxon>Tissierellaceae</taxon>
        <taxon>Paratissierella</taxon>
    </lineage>
</organism>
<dbReference type="PROSITE" id="PS50234">
    <property type="entry name" value="VWFA"/>
    <property type="match status" value="1"/>
</dbReference>
<dbReference type="RefSeq" id="WP_262428332.1">
    <property type="nucleotide sequence ID" value="NZ_JACRTG010000003.1"/>
</dbReference>
<gene>
    <name evidence="4" type="ORF">H8707_01250</name>
</gene>
<dbReference type="SMART" id="SM00327">
    <property type="entry name" value="VWA"/>
    <property type="match status" value="1"/>
</dbReference>
<dbReference type="InterPro" id="IPR003593">
    <property type="entry name" value="AAA+_ATPase"/>
</dbReference>
<dbReference type="Gene3D" id="1.10.8.80">
    <property type="entry name" value="Magnesium chelatase subunit I, C-Terminal domain"/>
    <property type="match status" value="1"/>
</dbReference>
<proteinExistence type="inferred from homology"/>
<dbReference type="GO" id="GO:0005524">
    <property type="term" value="F:ATP binding"/>
    <property type="evidence" value="ECO:0007669"/>
    <property type="project" value="InterPro"/>
</dbReference>
<dbReference type="Pfam" id="PF07728">
    <property type="entry name" value="AAA_5"/>
    <property type="match status" value="1"/>
</dbReference>
<evidence type="ECO:0000259" key="3">
    <source>
        <dbReference type="PROSITE" id="PS50234"/>
    </source>
</evidence>
<evidence type="ECO:0000313" key="5">
    <source>
        <dbReference type="Proteomes" id="UP000601171"/>
    </source>
</evidence>
<keyword evidence="5" id="KW-1185">Reference proteome</keyword>
<dbReference type="CDD" id="cd00009">
    <property type="entry name" value="AAA"/>
    <property type="match status" value="1"/>
</dbReference>
<evidence type="ECO:0000313" key="4">
    <source>
        <dbReference type="EMBL" id="MBC8586866.1"/>
    </source>
</evidence>
<dbReference type="EMBL" id="JACRTG010000003">
    <property type="protein sequence ID" value="MBC8586866.1"/>
    <property type="molecule type" value="Genomic_DNA"/>
</dbReference>
<feature type="domain" description="VWFA" evidence="3">
    <location>
        <begin position="437"/>
        <end position="621"/>
    </location>
</feature>
<dbReference type="Pfam" id="PF17863">
    <property type="entry name" value="AAA_lid_2"/>
    <property type="match status" value="1"/>
</dbReference>
<evidence type="ECO:0000256" key="1">
    <source>
        <dbReference type="ARBA" id="ARBA00005799"/>
    </source>
</evidence>
<reference evidence="4" key="1">
    <citation type="submission" date="2020-08" db="EMBL/GenBank/DDBJ databases">
        <title>Genome public.</title>
        <authorList>
            <person name="Liu C."/>
            <person name="Sun Q."/>
        </authorList>
    </citation>
    <scope>NUCLEOTIDE SEQUENCE</scope>
    <source>
        <strain evidence="4">BX21</strain>
    </source>
</reference>
<dbReference type="InterPro" id="IPR041702">
    <property type="entry name" value="BchD/ChlD_VWA"/>
</dbReference>
<dbReference type="Proteomes" id="UP000601171">
    <property type="component" value="Unassembled WGS sequence"/>
</dbReference>
<protein>
    <submittedName>
        <fullName evidence="4">Magnesium chelatase subunit D family protein</fullName>
    </submittedName>
</protein>
<dbReference type="Gene3D" id="3.40.50.300">
    <property type="entry name" value="P-loop containing nucleotide triphosphate hydrolases"/>
    <property type="match status" value="1"/>
</dbReference>
<dbReference type="SUPFAM" id="SSF53300">
    <property type="entry name" value="vWA-like"/>
    <property type="match status" value="1"/>
</dbReference>
<dbReference type="InterPro" id="IPR002035">
    <property type="entry name" value="VWF_A"/>
</dbReference>
<dbReference type="PANTHER" id="PTHR35023">
    <property type="entry name" value="CHELATASE-RELATED"/>
    <property type="match status" value="1"/>
</dbReference>
<dbReference type="InterPro" id="IPR011704">
    <property type="entry name" value="ATPase_dyneun-rel_AAA"/>
</dbReference>
<dbReference type="InterPro" id="IPR027417">
    <property type="entry name" value="P-loop_NTPase"/>
</dbReference>
<feature type="compositionally biased region" description="Basic and acidic residues" evidence="2">
    <location>
        <begin position="296"/>
        <end position="314"/>
    </location>
</feature>
<comment type="similarity">
    <text evidence="1">Belongs to the Mg-chelatase subunits D/I family.</text>
</comment>
<dbReference type="InterPro" id="IPR052989">
    <property type="entry name" value="Mg-chelatase_DI-like"/>
</dbReference>
<dbReference type="SMART" id="SM00382">
    <property type="entry name" value="AAA"/>
    <property type="match status" value="1"/>
</dbReference>
<feature type="region of interest" description="Disordered" evidence="2">
    <location>
        <begin position="293"/>
        <end position="339"/>
    </location>
</feature>
<dbReference type="CDD" id="cd01451">
    <property type="entry name" value="vWA_Magnesium_chelatase"/>
    <property type="match status" value="1"/>
</dbReference>